<evidence type="ECO:0000259" key="3">
    <source>
        <dbReference type="Pfam" id="PF12229"/>
    </source>
</evidence>
<keyword evidence="2" id="KW-1133">Transmembrane helix</keyword>
<dbReference type="EMBL" id="JAANOU010000001">
    <property type="protein sequence ID" value="NIH79005.1"/>
    <property type="molecule type" value="Genomic_DNA"/>
</dbReference>
<feature type="domain" description="YoaR-like putative peptidoglycan binding" evidence="3">
    <location>
        <begin position="138"/>
        <end position="215"/>
    </location>
</feature>
<feature type="domain" description="YoaR-like putative peptidoglycan binding" evidence="3">
    <location>
        <begin position="268"/>
        <end position="344"/>
    </location>
</feature>
<name>A0ABX0SQU9_9PSEU</name>
<dbReference type="InterPro" id="IPR007391">
    <property type="entry name" value="Vancomycin_resist_VanW"/>
</dbReference>
<organism evidence="4 5">
    <name type="scientific">Amycolatopsis viridis</name>
    <dbReference type="NCBI Taxonomy" id="185678"/>
    <lineage>
        <taxon>Bacteria</taxon>
        <taxon>Bacillati</taxon>
        <taxon>Actinomycetota</taxon>
        <taxon>Actinomycetes</taxon>
        <taxon>Pseudonocardiales</taxon>
        <taxon>Pseudonocardiaceae</taxon>
        <taxon>Amycolatopsis</taxon>
    </lineage>
</organism>
<sequence>MTQEPTWPTSDDERTEVMAAVTDVLPKVPQEPPRRTKTAKRAAIVAGSVLGVLAALYAVDLLVSQGTVPRGVTVAGVDVGGLKRSAAEDKLRAEIEPRLTEPVAVRAGDITAAIDPGSAGLSLDWQSTLDQAGDQPLNPFTRVASLFTDREVGVVTHADEDRLTAAVEQLRARTDRPPTEGTIRFEGAKPVAVTPQPGQQLDAAGAKNEVLSHWAAGQTLTLPVTTTPVQVTTDAVQATLDGFVRPAVSTPLVIRGEGAVATLPPEAVAAALTFEPGGGGTLVPKVDHNKLIEAAAPQLKPSEKEGKDAQIVFEGGRPAVQPSVDGKGVDWNPTLQPVFNVLKAPGKHELVAKYQTTPAKVTTEQANQLGITEVIGEFTTSGFAPDSGVNIRTVAQKVNGAIVKPGETFSLNGYTGPRGTAQGYVEAGVIENGAPAREVGGGISQFATTLYNAAYFAGLKDAGHKEHSYYISRYPAAREATVFQSPNGASVIDLKFTNDSGTGVAIQTIWTPSSITVKLWGTKRYTVESIPGERTNFVPPQEKPGPAENCHASAGAQGFTSTDTRVLRDAKSGREVRRETRTVRYNPQPKIVCP</sequence>
<keyword evidence="2" id="KW-0812">Transmembrane</keyword>
<dbReference type="InterPro" id="IPR052913">
    <property type="entry name" value="Glycopeptide_resist_protein"/>
</dbReference>
<dbReference type="Pfam" id="PF12229">
    <property type="entry name" value="PG_binding_4"/>
    <property type="match status" value="2"/>
</dbReference>
<accession>A0ABX0SQU9</accession>
<feature type="transmembrane region" description="Helical" evidence="2">
    <location>
        <begin position="42"/>
        <end position="63"/>
    </location>
</feature>
<evidence type="ECO:0000256" key="1">
    <source>
        <dbReference type="SAM" id="MobiDB-lite"/>
    </source>
</evidence>
<dbReference type="RefSeq" id="WP_167111947.1">
    <property type="nucleotide sequence ID" value="NZ_JAANOU010000001.1"/>
</dbReference>
<protein>
    <submittedName>
        <fullName evidence="4">Vancomycin resistance protein YoaR</fullName>
    </submittedName>
</protein>
<comment type="caution">
    <text evidence="4">The sequence shown here is derived from an EMBL/GenBank/DDBJ whole genome shotgun (WGS) entry which is preliminary data.</text>
</comment>
<dbReference type="Pfam" id="PF04294">
    <property type="entry name" value="VanW"/>
    <property type="match status" value="1"/>
</dbReference>
<evidence type="ECO:0000313" key="5">
    <source>
        <dbReference type="Proteomes" id="UP000754495"/>
    </source>
</evidence>
<evidence type="ECO:0000256" key="2">
    <source>
        <dbReference type="SAM" id="Phobius"/>
    </source>
</evidence>
<dbReference type="PANTHER" id="PTHR35788:SF1">
    <property type="entry name" value="EXPORTED PROTEIN"/>
    <property type="match status" value="1"/>
</dbReference>
<feature type="region of interest" description="Disordered" evidence="1">
    <location>
        <begin position="533"/>
        <end position="561"/>
    </location>
</feature>
<proteinExistence type="predicted"/>
<dbReference type="Proteomes" id="UP000754495">
    <property type="component" value="Unassembled WGS sequence"/>
</dbReference>
<gene>
    <name evidence="4" type="ORF">FHX46_001535</name>
</gene>
<dbReference type="InterPro" id="IPR022029">
    <property type="entry name" value="YoaR-like_PG-bd"/>
</dbReference>
<reference evidence="4 5" key="1">
    <citation type="submission" date="2020-03" db="EMBL/GenBank/DDBJ databases">
        <title>Sequencing the genomes of 1000 actinobacteria strains.</title>
        <authorList>
            <person name="Klenk H.-P."/>
        </authorList>
    </citation>
    <scope>NUCLEOTIDE SEQUENCE [LARGE SCALE GENOMIC DNA]</scope>
    <source>
        <strain evidence="4 5">DSM 45668</strain>
    </source>
</reference>
<keyword evidence="5" id="KW-1185">Reference proteome</keyword>
<keyword evidence="2" id="KW-0472">Membrane</keyword>
<dbReference type="PANTHER" id="PTHR35788">
    <property type="entry name" value="EXPORTED PROTEIN-RELATED"/>
    <property type="match status" value="1"/>
</dbReference>
<evidence type="ECO:0000313" key="4">
    <source>
        <dbReference type="EMBL" id="NIH79005.1"/>
    </source>
</evidence>